<dbReference type="AlphaFoldDB" id="A0A6C0CG07"/>
<dbReference type="EMBL" id="MN739408">
    <property type="protein sequence ID" value="QHT03233.1"/>
    <property type="molecule type" value="Genomic_DNA"/>
</dbReference>
<organism evidence="1">
    <name type="scientific">viral metagenome</name>
    <dbReference type="NCBI Taxonomy" id="1070528"/>
    <lineage>
        <taxon>unclassified sequences</taxon>
        <taxon>metagenomes</taxon>
        <taxon>organismal metagenomes</taxon>
    </lineage>
</organism>
<reference evidence="1" key="1">
    <citation type="journal article" date="2020" name="Nature">
        <title>Giant virus diversity and host interactions through global metagenomics.</title>
        <authorList>
            <person name="Schulz F."/>
            <person name="Roux S."/>
            <person name="Paez-Espino D."/>
            <person name="Jungbluth S."/>
            <person name="Walsh D.A."/>
            <person name="Denef V.J."/>
            <person name="McMahon K.D."/>
            <person name="Konstantinidis K.T."/>
            <person name="Eloe-Fadrosh E.A."/>
            <person name="Kyrpides N.C."/>
            <person name="Woyke T."/>
        </authorList>
    </citation>
    <scope>NUCLEOTIDE SEQUENCE</scope>
    <source>
        <strain evidence="1">GVMAG-M-3300020728-1</strain>
    </source>
</reference>
<sequence length="84" mass="9699">MKNIHNSVSDVQEFITTNHFPVVGNVLDTVDGWTVVEFKNANNDIIRLEAHLQDHNACVLLQRGFTNDQRDLLMDTFMRLVFPE</sequence>
<accession>A0A6C0CG07</accession>
<name>A0A6C0CG07_9ZZZZ</name>
<evidence type="ECO:0000313" key="1">
    <source>
        <dbReference type="EMBL" id="QHT03233.1"/>
    </source>
</evidence>
<protein>
    <submittedName>
        <fullName evidence="1">Uncharacterized protein</fullName>
    </submittedName>
</protein>
<proteinExistence type="predicted"/>